<organism evidence="1 2">
    <name type="scientific">Natronogracilivirga saccharolytica</name>
    <dbReference type="NCBI Taxonomy" id="2812953"/>
    <lineage>
        <taxon>Bacteria</taxon>
        <taxon>Pseudomonadati</taxon>
        <taxon>Balneolota</taxon>
        <taxon>Balneolia</taxon>
        <taxon>Balneolales</taxon>
        <taxon>Cyclonatronaceae</taxon>
        <taxon>Natronogracilivirga</taxon>
    </lineage>
</organism>
<dbReference type="Proteomes" id="UP000673975">
    <property type="component" value="Unassembled WGS sequence"/>
</dbReference>
<proteinExistence type="predicted"/>
<dbReference type="AlphaFoldDB" id="A0A8J7RKZ5"/>
<dbReference type="EMBL" id="JAFIDN010000006">
    <property type="protein sequence ID" value="MBP3192750.1"/>
    <property type="molecule type" value="Genomic_DNA"/>
</dbReference>
<dbReference type="InterPro" id="IPR025634">
    <property type="entry name" value="DUF4292"/>
</dbReference>
<name>A0A8J7RKZ5_9BACT</name>
<dbReference type="RefSeq" id="WP_210511759.1">
    <property type="nucleotide sequence ID" value="NZ_JAFIDN010000006.1"/>
</dbReference>
<keyword evidence="2" id="KW-1185">Reference proteome</keyword>
<reference evidence="1" key="1">
    <citation type="submission" date="2021-02" db="EMBL/GenBank/DDBJ databases">
        <title>Natronogracilivirga saccharolytica gen. nov. sp. nov. a new anaerobic, haloalkiliphilic carbohydrate-fermenting bacterium from soda lake and proposing of Cyclonatronumiaceae fam. nov. in the phylum Balneolaeota.</title>
        <authorList>
            <person name="Zhilina T.N."/>
            <person name="Sorokin D.Y."/>
            <person name="Zavarzina D.G."/>
            <person name="Toshchakov S.V."/>
            <person name="Kublanov I.V."/>
        </authorList>
    </citation>
    <scope>NUCLEOTIDE SEQUENCE</scope>
    <source>
        <strain evidence="1">Z-1702</strain>
    </source>
</reference>
<sequence>MTISRSSLLTICFSGAAILLLAISCAPRESLELEKGTFEPSGLEKEAFYEEYTGFVQALTSLSGRANVQVSEPDGTERLTIRFRSDRNESLITIRNNLGIEGGRIYSDPDSVIIYNRIEEVAHKMSHTDAARFYLDGITAMNLIRILHPIPDVDVISRILENDEFYLVETRYGERHYFRRTDMALHLTERDTEHPEAYKSFYFENHAEIDGHVLPRRLRILSSDEKSNIFLVIRALEINPEDLVFDPEIPGDIDIVRL</sequence>
<dbReference type="Pfam" id="PF14125">
    <property type="entry name" value="DUF4292"/>
    <property type="match status" value="1"/>
</dbReference>
<evidence type="ECO:0000313" key="1">
    <source>
        <dbReference type="EMBL" id="MBP3192750.1"/>
    </source>
</evidence>
<gene>
    <name evidence="1" type="ORF">NATSA_08750</name>
</gene>
<dbReference type="PROSITE" id="PS51257">
    <property type="entry name" value="PROKAR_LIPOPROTEIN"/>
    <property type="match status" value="1"/>
</dbReference>
<protein>
    <submittedName>
        <fullName evidence="1">DUF4292 domain-containing protein</fullName>
    </submittedName>
</protein>
<accession>A0A8J7RKZ5</accession>
<evidence type="ECO:0000313" key="2">
    <source>
        <dbReference type="Proteomes" id="UP000673975"/>
    </source>
</evidence>
<comment type="caution">
    <text evidence="1">The sequence shown here is derived from an EMBL/GenBank/DDBJ whole genome shotgun (WGS) entry which is preliminary data.</text>
</comment>